<reference evidence="2" key="1">
    <citation type="submission" date="2018-05" db="EMBL/GenBank/DDBJ databases">
        <authorList>
            <person name="Lanie J.A."/>
            <person name="Ng W.-L."/>
            <person name="Kazmierczak K.M."/>
            <person name="Andrzejewski T.M."/>
            <person name="Davidsen T.M."/>
            <person name="Wayne K.J."/>
            <person name="Tettelin H."/>
            <person name="Glass J.I."/>
            <person name="Rusch D."/>
            <person name="Podicherti R."/>
            <person name="Tsui H.-C.T."/>
            <person name="Winkler M.E."/>
        </authorList>
    </citation>
    <scope>NUCLEOTIDE SEQUENCE</scope>
</reference>
<evidence type="ECO:0000259" key="1">
    <source>
        <dbReference type="PROSITE" id="PS50110"/>
    </source>
</evidence>
<sequence>MRNLVKRTMIRAGYANHAYELAGNGEEAIALFESFPPDLILADWNMPKMNGLELLEYVKANHPTIKLGFITSEQTEDMRKQALDAGALFSVGKPFTIEDFQKALEGILPKPE</sequence>
<dbReference type="AlphaFoldDB" id="A0A382IJL2"/>
<dbReference type="Gene3D" id="3.40.50.2300">
    <property type="match status" value="1"/>
</dbReference>
<dbReference type="SUPFAM" id="SSF52172">
    <property type="entry name" value="CheY-like"/>
    <property type="match status" value="1"/>
</dbReference>
<dbReference type="EMBL" id="UINC01067315">
    <property type="protein sequence ID" value="SVB98871.1"/>
    <property type="molecule type" value="Genomic_DNA"/>
</dbReference>
<evidence type="ECO:0000313" key="2">
    <source>
        <dbReference type="EMBL" id="SVB98871.1"/>
    </source>
</evidence>
<accession>A0A382IJL2</accession>
<dbReference type="SMART" id="SM00448">
    <property type="entry name" value="REC"/>
    <property type="match status" value="1"/>
</dbReference>
<proteinExistence type="predicted"/>
<dbReference type="InterPro" id="IPR052048">
    <property type="entry name" value="ST_Response_Regulator"/>
</dbReference>
<dbReference type="PANTHER" id="PTHR43228:SF1">
    <property type="entry name" value="TWO-COMPONENT RESPONSE REGULATOR ARR22"/>
    <property type="match status" value="1"/>
</dbReference>
<dbReference type="InterPro" id="IPR001789">
    <property type="entry name" value="Sig_transdc_resp-reg_receiver"/>
</dbReference>
<dbReference type="PROSITE" id="PS50110">
    <property type="entry name" value="RESPONSE_REGULATORY"/>
    <property type="match status" value="1"/>
</dbReference>
<dbReference type="PANTHER" id="PTHR43228">
    <property type="entry name" value="TWO-COMPONENT RESPONSE REGULATOR"/>
    <property type="match status" value="1"/>
</dbReference>
<organism evidence="2">
    <name type="scientific">marine metagenome</name>
    <dbReference type="NCBI Taxonomy" id="408172"/>
    <lineage>
        <taxon>unclassified sequences</taxon>
        <taxon>metagenomes</taxon>
        <taxon>ecological metagenomes</taxon>
    </lineage>
</organism>
<feature type="domain" description="Response regulatory" evidence="1">
    <location>
        <begin position="1"/>
        <end position="108"/>
    </location>
</feature>
<dbReference type="Pfam" id="PF00072">
    <property type="entry name" value="Response_reg"/>
    <property type="match status" value="1"/>
</dbReference>
<dbReference type="InterPro" id="IPR011006">
    <property type="entry name" value="CheY-like_superfamily"/>
</dbReference>
<name>A0A382IJL2_9ZZZZ</name>
<dbReference type="GO" id="GO:0000160">
    <property type="term" value="P:phosphorelay signal transduction system"/>
    <property type="evidence" value="ECO:0007669"/>
    <property type="project" value="InterPro"/>
</dbReference>
<dbReference type="CDD" id="cd00156">
    <property type="entry name" value="REC"/>
    <property type="match status" value="1"/>
</dbReference>
<gene>
    <name evidence="2" type="ORF">METZ01_LOCUS251725</name>
</gene>
<protein>
    <recommendedName>
        <fullName evidence="1">Response regulatory domain-containing protein</fullName>
    </recommendedName>
</protein>